<accession>A0A1B1ETW6</accession>
<protein>
    <submittedName>
        <fullName evidence="2">MATA-HMG</fullName>
    </submittedName>
</protein>
<gene>
    <name evidence="2" type="primary">HMG111</name>
</gene>
<sequence>MRNLYQQLLMFLECYLILMYVSLIHSSMWCSRKAASSNARTKIKKPPRPPNAFILYRRAKQPGIVASHQGITNNEVS</sequence>
<keyword evidence="1" id="KW-0472">Membrane</keyword>
<evidence type="ECO:0000313" key="2">
    <source>
        <dbReference type="EMBL" id="ANQ32254.1"/>
    </source>
</evidence>
<proteinExistence type="predicted"/>
<dbReference type="InterPro" id="IPR036910">
    <property type="entry name" value="HMG_box_dom_sf"/>
</dbReference>
<dbReference type="EMBL" id="KT212808">
    <property type="protein sequence ID" value="ANQ32254.1"/>
    <property type="molecule type" value="Genomic_DNA"/>
</dbReference>
<dbReference type="AlphaFoldDB" id="A0A1B1ETW6"/>
<reference evidence="2" key="1">
    <citation type="submission" date="2015-06" db="EMBL/GenBank/DDBJ databases">
        <title>Evolution and Diversity of Sexually-Related Genes in an Arbuscular Mycorrhizal Fungi.</title>
        <authorList>
            <person name="Charron P."/>
            <person name="Marton T."/>
            <person name="Corradi N."/>
        </authorList>
    </citation>
    <scope>NUCLEOTIDE SEQUENCE</scope>
    <source>
        <strain evidence="2">A5</strain>
    </source>
</reference>
<dbReference type="SUPFAM" id="SSF47095">
    <property type="entry name" value="HMG-box"/>
    <property type="match status" value="1"/>
</dbReference>
<keyword evidence="1" id="KW-0812">Transmembrane</keyword>
<feature type="transmembrane region" description="Helical" evidence="1">
    <location>
        <begin position="6"/>
        <end position="24"/>
    </location>
</feature>
<keyword evidence="1" id="KW-1133">Transmembrane helix</keyword>
<dbReference type="VEuPathDB" id="FungiDB:RhiirFUN_025475"/>
<dbReference type="Gene3D" id="1.10.30.10">
    <property type="entry name" value="High mobility group box domain"/>
    <property type="match status" value="1"/>
</dbReference>
<evidence type="ECO:0000256" key="1">
    <source>
        <dbReference type="SAM" id="Phobius"/>
    </source>
</evidence>
<name>A0A1B1ETW6_9GLOM</name>
<organism evidence="2">
    <name type="scientific">Rhizophagus irregularis</name>
    <dbReference type="NCBI Taxonomy" id="588596"/>
    <lineage>
        <taxon>Eukaryota</taxon>
        <taxon>Fungi</taxon>
        <taxon>Fungi incertae sedis</taxon>
        <taxon>Mucoromycota</taxon>
        <taxon>Glomeromycotina</taxon>
        <taxon>Glomeromycetes</taxon>
        <taxon>Glomerales</taxon>
        <taxon>Glomeraceae</taxon>
        <taxon>Rhizophagus</taxon>
    </lineage>
</organism>